<reference evidence="1 2" key="1">
    <citation type="journal article" date="2011" name="Front. Microbiol.">
        <title>Two Strains of Crocosphaera watsonii with Highly Conserved Genomes are Distinguished by Strain-Specific Features.</title>
        <authorList>
            <person name="Bench S.R."/>
            <person name="Ilikchyan I.N."/>
            <person name="Tripp H.J."/>
            <person name="Zehr J.P."/>
        </authorList>
    </citation>
    <scope>NUCLEOTIDE SEQUENCE [LARGE SCALE GENOMIC DNA]</scope>
    <source>
        <strain evidence="1 2">WH 0003</strain>
    </source>
</reference>
<protein>
    <submittedName>
        <fullName evidence="1">Uncharacterized protein</fullName>
    </submittedName>
</protein>
<sequence>YDLSRLLPEHIDWIMNN</sequence>
<evidence type="ECO:0000313" key="1">
    <source>
        <dbReference type="EMBL" id="EHJ12060.1"/>
    </source>
</evidence>
<dbReference type="AlphaFoldDB" id="G5J6X7"/>
<dbReference type="EMBL" id="AESD01000482">
    <property type="protein sequence ID" value="EHJ12060.1"/>
    <property type="molecule type" value="Genomic_DNA"/>
</dbReference>
<name>G5J6X7_CROWT</name>
<organism evidence="1 2">
    <name type="scientific">Crocosphaera watsonii WH 0003</name>
    <dbReference type="NCBI Taxonomy" id="423471"/>
    <lineage>
        <taxon>Bacteria</taxon>
        <taxon>Bacillati</taxon>
        <taxon>Cyanobacteriota</taxon>
        <taxon>Cyanophyceae</taxon>
        <taxon>Oscillatoriophycideae</taxon>
        <taxon>Chroococcales</taxon>
        <taxon>Aphanothecaceae</taxon>
        <taxon>Crocosphaera</taxon>
    </lineage>
</organism>
<dbReference type="Proteomes" id="UP000003477">
    <property type="component" value="Unassembled WGS sequence"/>
</dbReference>
<gene>
    <name evidence="1" type="ORF">CWATWH0003_3220b4</name>
</gene>
<proteinExistence type="predicted"/>
<comment type="caution">
    <text evidence="1">The sequence shown here is derived from an EMBL/GenBank/DDBJ whole genome shotgun (WGS) entry which is preliminary data.</text>
</comment>
<evidence type="ECO:0000313" key="2">
    <source>
        <dbReference type="Proteomes" id="UP000003477"/>
    </source>
</evidence>
<accession>G5J6X7</accession>
<feature type="non-terminal residue" evidence="1">
    <location>
        <position position="1"/>
    </location>
</feature>